<dbReference type="SMART" id="SM00100">
    <property type="entry name" value="cNMP"/>
    <property type="match status" value="1"/>
</dbReference>
<dbReference type="RefSeq" id="WP_130019928.1">
    <property type="nucleotide sequence ID" value="NZ_SEWF01000006.1"/>
</dbReference>
<keyword evidence="3" id="KW-1185">Reference proteome</keyword>
<dbReference type="PROSITE" id="PS50042">
    <property type="entry name" value="CNMP_BINDING_3"/>
    <property type="match status" value="1"/>
</dbReference>
<dbReference type="AlphaFoldDB" id="A0A4Q5M3V5"/>
<evidence type="ECO:0000259" key="1">
    <source>
        <dbReference type="PROSITE" id="PS50042"/>
    </source>
</evidence>
<feature type="domain" description="Cyclic nucleotide-binding" evidence="1">
    <location>
        <begin position="19"/>
        <end position="117"/>
    </location>
</feature>
<sequence>MIPEEKNAICEFILKTYPMSQEQLASVVQYFKPKAFHKNDFVVEEGKICQFYCFMEEGFMRAYTYDHAGNEVTTALYSPNQIVCDLSSFFKQTPSQEYIQSLTNSRVWYITFDELQHAFHAMPYFREFGRLILVNSYTQLKQRMLSMLQETAEARYAKLMETNPVIFQKVPLKMIASYIGVTDTSLSRIRKEYAKNRAKA</sequence>
<dbReference type="CDD" id="cd00038">
    <property type="entry name" value="CAP_ED"/>
    <property type="match status" value="1"/>
</dbReference>
<proteinExistence type="predicted"/>
<dbReference type="Proteomes" id="UP000293162">
    <property type="component" value="Unassembled WGS sequence"/>
</dbReference>
<dbReference type="Gene3D" id="2.60.120.10">
    <property type="entry name" value="Jelly Rolls"/>
    <property type="match status" value="1"/>
</dbReference>
<gene>
    <name evidence="2" type="ORF">EWM59_05430</name>
</gene>
<organism evidence="2 3">
    <name type="scientific">Emticicia agri</name>
    <dbReference type="NCBI Taxonomy" id="2492393"/>
    <lineage>
        <taxon>Bacteria</taxon>
        <taxon>Pseudomonadati</taxon>
        <taxon>Bacteroidota</taxon>
        <taxon>Cytophagia</taxon>
        <taxon>Cytophagales</taxon>
        <taxon>Leadbetterellaceae</taxon>
        <taxon>Emticicia</taxon>
    </lineage>
</organism>
<reference evidence="2 3" key="1">
    <citation type="submission" date="2019-02" db="EMBL/GenBank/DDBJ databases">
        <title>Bacterial novel species Emticicia sp. 17J42-9 isolated from soil.</title>
        <authorList>
            <person name="Jung H.-Y."/>
        </authorList>
    </citation>
    <scope>NUCLEOTIDE SEQUENCE [LARGE SCALE GENOMIC DNA]</scope>
    <source>
        <strain evidence="2 3">17J42-9</strain>
    </source>
</reference>
<dbReference type="InterPro" id="IPR014710">
    <property type="entry name" value="RmlC-like_jellyroll"/>
</dbReference>
<accession>A0A4Q5M3V5</accession>
<dbReference type="OrthoDB" id="1044733at2"/>
<evidence type="ECO:0000313" key="2">
    <source>
        <dbReference type="EMBL" id="RYU96593.1"/>
    </source>
</evidence>
<dbReference type="SUPFAM" id="SSF51206">
    <property type="entry name" value="cAMP-binding domain-like"/>
    <property type="match status" value="1"/>
</dbReference>
<dbReference type="Pfam" id="PF00027">
    <property type="entry name" value="cNMP_binding"/>
    <property type="match status" value="1"/>
</dbReference>
<comment type="caution">
    <text evidence="2">The sequence shown here is derived from an EMBL/GenBank/DDBJ whole genome shotgun (WGS) entry which is preliminary data.</text>
</comment>
<dbReference type="InterPro" id="IPR018490">
    <property type="entry name" value="cNMP-bd_dom_sf"/>
</dbReference>
<name>A0A4Q5M3V5_9BACT</name>
<protein>
    <submittedName>
        <fullName evidence="2">Crp/Fnr family transcriptional regulator</fullName>
    </submittedName>
</protein>
<dbReference type="EMBL" id="SEWF01000006">
    <property type="protein sequence ID" value="RYU96593.1"/>
    <property type="molecule type" value="Genomic_DNA"/>
</dbReference>
<evidence type="ECO:0000313" key="3">
    <source>
        <dbReference type="Proteomes" id="UP000293162"/>
    </source>
</evidence>
<dbReference type="InterPro" id="IPR000595">
    <property type="entry name" value="cNMP-bd_dom"/>
</dbReference>